<reference evidence="2 3" key="1">
    <citation type="submission" date="2021-05" db="EMBL/GenBank/DDBJ databases">
        <title>Genome Assembly of Synthetic Allotetraploid Brassica napus Reveals Homoeologous Exchanges between Subgenomes.</title>
        <authorList>
            <person name="Davis J.T."/>
        </authorList>
    </citation>
    <scope>NUCLEOTIDE SEQUENCE [LARGE SCALE GENOMIC DNA]</scope>
    <source>
        <strain evidence="3">cv. Da-Ae</strain>
        <tissue evidence="2">Seedling</tissue>
    </source>
</reference>
<feature type="region of interest" description="Disordered" evidence="1">
    <location>
        <begin position="151"/>
        <end position="196"/>
    </location>
</feature>
<sequence length="348" mass="38061">MHPPELNLMETVNGSCSRGASYSGKGKEIGNNSSEEALEAVLSLFPVQTIPHQTCNERDKGMTSGDDMVADMGKSKDDNACVACVGVVEEKGNSKEADTEETCQQIIVDRRKRQGRRGEVDKEKGKGDDIGYDFNWWHDYVRNDCMTDDDKDDDGGPVAGCSGRRSALNGRHRSGMRGHRGQGSRKPGARGFKSRTQHFKSRCCEEDKDDATNYLCTSRTVGSACKEERDTGESIDADNISSSPTFSKGRGNILNSPSVSCAYTEERLTGESVDVVLVTPPKQNHKHTPTMEDDDDDDFDQPPTTIGAKDCGGQTFPKGRGNISLPLHPLAIHIMKLHKSAIVLMLFL</sequence>
<evidence type="ECO:0000313" key="2">
    <source>
        <dbReference type="EMBL" id="KAH0873022.1"/>
    </source>
</evidence>
<evidence type="ECO:0000256" key="1">
    <source>
        <dbReference type="SAM" id="MobiDB-lite"/>
    </source>
</evidence>
<keyword evidence="3" id="KW-1185">Reference proteome</keyword>
<evidence type="ECO:0000313" key="3">
    <source>
        <dbReference type="Proteomes" id="UP000824890"/>
    </source>
</evidence>
<comment type="caution">
    <text evidence="2">The sequence shown here is derived from an EMBL/GenBank/DDBJ whole genome shotgun (WGS) entry which is preliminary data.</text>
</comment>
<name>A0ABQ7YYP1_BRANA</name>
<feature type="compositionally biased region" description="Basic residues" evidence="1">
    <location>
        <begin position="170"/>
        <end position="183"/>
    </location>
</feature>
<gene>
    <name evidence="2" type="ORF">HID58_070384</name>
</gene>
<dbReference type="EMBL" id="JAGKQM010000016">
    <property type="protein sequence ID" value="KAH0873022.1"/>
    <property type="molecule type" value="Genomic_DNA"/>
</dbReference>
<dbReference type="Proteomes" id="UP000824890">
    <property type="component" value="Unassembled WGS sequence"/>
</dbReference>
<protein>
    <submittedName>
        <fullName evidence="2">Uncharacterized protein</fullName>
    </submittedName>
</protein>
<organism evidence="2 3">
    <name type="scientific">Brassica napus</name>
    <name type="common">Rape</name>
    <dbReference type="NCBI Taxonomy" id="3708"/>
    <lineage>
        <taxon>Eukaryota</taxon>
        <taxon>Viridiplantae</taxon>
        <taxon>Streptophyta</taxon>
        <taxon>Embryophyta</taxon>
        <taxon>Tracheophyta</taxon>
        <taxon>Spermatophyta</taxon>
        <taxon>Magnoliopsida</taxon>
        <taxon>eudicotyledons</taxon>
        <taxon>Gunneridae</taxon>
        <taxon>Pentapetalae</taxon>
        <taxon>rosids</taxon>
        <taxon>malvids</taxon>
        <taxon>Brassicales</taxon>
        <taxon>Brassicaceae</taxon>
        <taxon>Brassiceae</taxon>
        <taxon>Brassica</taxon>
    </lineage>
</organism>
<proteinExistence type="predicted"/>
<accession>A0ABQ7YYP1</accession>